<evidence type="ECO:0000313" key="3">
    <source>
        <dbReference type="Proteomes" id="UP000729402"/>
    </source>
</evidence>
<accession>A0A8J5SZ88</accession>
<feature type="compositionally biased region" description="Basic and acidic residues" evidence="1">
    <location>
        <begin position="59"/>
        <end position="71"/>
    </location>
</feature>
<protein>
    <submittedName>
        <fullName evidence="2">Uncharacterized protein</fullName>
    </submittedName>
</protein>
<feature type="region of interest" description="Disordered" evidence="1">
    <location>
        <begin position="59"/>
        <end position="112"/>
    </location>
</feature>
<reference evidence="2" key="2">
    <citation type="submission" date="2021-02" db="EMBL/GenBank/DDBJ databases">
        <authorList>
            <person name="Kimball J.A."/>
            <person name="Haas M.W."/>
            <person name="Macchietto M."/>
            <person name="Kono T."/>
            <person name="Duquette J."/>
            <person name="Shao M."/>
        </authorList>
    </citation>
    <scope>NUCLEOTIDE SEQUENCE</scope>
    <source>
        <tissue evidence="2">Fresh leaf tissue</tissue>
    </source>
</reference>
<evidence type="ECO:0000256" key="1">
    <source>
        <dbReference type="SAM" id="MobiDB-lite"/>
    </source>
</evidence>
<proteinExistence type="predicted"/>
<organism evidence="2 3">
    <name type="scientific">Zizania palustris</name>
    <name type="common">Northern wild rice</name>
    <dbReference type="NCBI Taxonomy" id="103762"/>
    <lineage>
        <taxon>Eukaryota</taxon>
        <taxon>Viridiplantae</taxon>
        <taxon>Streptophyta</taxon>
        <taxon>Embryophyta</taxon>
        <taxon>Tracheophyta</taxon>
        <taxon>Spermatophyta</taxon>
        <taxon>Magnoliopsida</taxon>
        <taxon>Liliopsida</taxon>
        <taxon>Poales</taxon>
        <taxon>Poaceae</taxon>
        <taxon>BOP clade</taxon>
        <taxon>Oryzoideae</taxon>
        <taxon>Oryzeae</taxon>
        <taxon>Zizaniinae</taxon>
        <taxon>Zizania</taxon>
    </lineage>
</organism>
<dbReference type="Proteomes" id="UP000729402">
    <property type="component" value="Unassembled WGS sequence"/>
</dbReference>
<gene>
    <name evidence="2" type="ORF">GUJ93_ZPchr0006g42276</name>
</gene>
<dbReference type="AlphaFoldDB" id="A0A8J5SZ88"/>
<dbReference type="EMBL" id="JAAALK010000283">
    <property type="protein sequence ID" value="KAG8070225.1"/>
    <property type="molecule type" value="Genomic_DNA"/>
</dbReference>
<sequence>MQWRERAGCQIRWPEGSRRREAVRSDVHSLLLAAGPTHPAPQLPPPCFFTTMRSDVRFGKSGEGKRLDSKNRTLASSKTKSSASGGWKKTQSSGGRKKSCLGTNKVKRELAK</sequence>
<keyword evidence="3" id="KW-1185">Reference proteome</keyword>
<comment type="caution">
    <text evidence="2">The sequence shown here is derived from an EMBL/GenBank/DDBJ whole genome shotgun (WGS) entry which is preliminary data.</text>
</comment>
<name>A0A8J5SZ88_ZIZPA</name>
<reference evidence="2" key="1">
    <citation type="journal article" date="2021" name="bioRxiv">
        <title>Whole Genome Assembly and Annotation of Northern Wild Rice, Zizania palustris L., Supports a Whole Genome Duplication in the Zizania Genus.</title>
        <authorList>
            <person name="Haas M."/>
            <person name="Kono T."/>
            <person name="Macchietto M."/>
            <person name="Millas R."/>
            <person name="McGilp L."/>
            <person name="Shao M."/>
            <person name="Duquette J."/>
            <person name="Hirsch C.N."/>
            <person name="Kimball J."/>
        </authorList>
    </citation>
    <scope>NUCLEOTIDE SEQUENCE</scope>
    <source>
        <tissue evidence="2">Fresh leaf tissue</tissue>
    </source>
</reference>
<evidence type="ECO:0000313" key="2">
    <source>
        <dbReference type="EMBL" id="KAG8070225.1"/>
    </source>
</evidence>
<feature type="compositionally biased region" description="Low complexity" evidence="1">
    <location>
        <begin position="75"/>
        <end position="90"/>
    </location>
</feature>